<dbReference type="PANTHER" id="PTHR12526">
    <property type="entry name" value="GLYCOSYLTRANSFERASE"/>
    <property type="match status" value="1"/>
</dbReference>
<dbReference type="GO" id="GO:0016757">
    <property type="term" value="F:glycosyltransferase activity"/>
    <property type="evidence" value="ECO:0007669"/>
    <property type="project" value="UniProtKB-KW"/>
</dbReference>
<evidence type="ECO:0000256" key="1">
    <source>
        <dbReference type="ARBA" id="ARBA00022676"/>
    </source>
</evidence>
<sequence>MRILIYPHDLGLGGSQLNAIELGAAVQALGHDVVLFGQPGALVRHATELGLDYVEAPLPGKRPSPRVVRALAKTVRERRIEVLHGYEWPPVLECLAAARLVPGTTAVSTVMSMAVAPFIPYTMPLVVGTEQIRQVETAAGRRRVALMEPPVDTSVNSVATVSAATVGGGTFRSHWGLGDDALAVVCVTRLAQELKLEGILAAMESVRALSREWPVRLIIAGSGPAAEIVHHHARRINDDAGRRLVILTGELADPRPAYAAADVVLGMGGSALRGLAFGKPLVVQGEQGFWELLTPETLPTFLWQGWYGSGPGTTGEGIPALTAILARLFDDPDLRRALGSLGRNVVEDRFSLSGAAERQVELYGQFTVSRPGAAEAARAEAVAFARYCSYVAGRRWQRLTGRAATDDFNARPVAAAHIHVPAVSRP</sequence>
<dbReference type="Gene3D" id="3.40.50.2000">
    <property type="entry name" value="Glycogen Phosphorylase B"/>
    <property type="match status" value="2"/>
</dbReference>
<reference evidence="4" key="1">
    <citation type="submission" date="2022-07" db="EMBL/GenBank/DDBJ databases">
        <authorList>
            <person name="Wu T."/>
        </authorList>
    </citation>
    <scope>NUCLEOTIDE SEQUENCE</scope>
    <source>
        <strain evidence="4">SD-1</strain>
    </source>
</reference>
<keyword evidence="1" id="KW-0328">Glycosyltransferase</keyword>
<name>A0AAX3ER17_PAEUR</name>
<dbReference type="CDD" id="cd03801">
    <property type="entry name" value="GT4_PimA-like"/>
    <property type="match status" value="1"/>
</dbReference>
<dbReference type="Pfam" id="PF13692">
    <property type="entry name" value="Glyco_trans_1_4"/>
    <property type="match status" value="1"/>
</dbReference>
<protein>
    <submittedName>
        <fullName evidence="4">Glycosyltransferase family 4 protein</fullName>
    </submittedName>
</protein>
<gene>
    <name evidence="4" type="ORF">NL394_10790</name>
</gene>
<accession>A0AAX3ER17</accession>
<dbReference type="SUPFAM" id="SSF53756">
    <property type="entry name" value="UDP-Glycosyltransferase/glycogen phosphorylase"/>
    <property type="match status" value="1"/>
</dbReference>
<dbReference type="AlphaFoldDB" id="A0AAX3ER17"/>
<evidence type="ECO:0000313" key="5">
    <source>
        <dbReference type="Proteomes" id="UP001163293"/>
    </source>
</evidence>
<dbReference type="PANTHER" id="PTHR12526:SF636">
    <property type="entry name" value="BLL3647 PROTEIN"/>
    <property type="match status" value="1"/>
</dbReference>
<dbReference type="Pfam" id="PF13579">
    <property type="entry name" value="Glyco_trans_4_4"/>
    <property type="match status" value="1"/>
</dbReference>
<dbReference type="InterPro" id="IPR028098">
    <property type="entry name" value="Glyco_trans_4-like_N"/>
</dbReference>
<evidence type="ECO:0000256" key="2">
    <source>
        <dbReference type="ARBA" id="ARBA00022679"/>
    </source>
</evidence>
<evidence type="ECO:0000259" key="3">
    <source>
        <dbReference type="Pfam" id="PF13579"/>
    </source>
</evidence>
<organism evidence="4 5">
    <name type="scientific">Paenarthrobacter ureafaciens</name>
    <dbReference type="NCBI Taxonomy" id="37931"/>
    <lineage>
        <taxon>Bacteria</taxon>
        <taxon>Bacillati</taxon>
        <taxon>Actinomycetota</taxon>
        <taxon>Actinomycetes</taxon>
        <taxon>Micrococcales</taxon>
        <taxon>Micrococcaceae</taxon>
        <taxon>Paenarthrobacter</taxon>
    </lineage>
</organism>
<dbReference type="Proteomes" id="UP001163293">
    <property type="component" value="Chromosome"/>
</dbReference>
<keyword evidence="5" id="KW-1185">Reference proteome</keyword>
<dbReference type="RefSeq" id="WP_069694416.1">
    <property type="nucleotide sequence ID" value="NZ_CP043010.1"/>
</dbReference>
<keyword evidence="2" id="KW-0808">Transferase</keyword>
<dbReference type="EMBL" id="CP101185">
    <property type="protein sequence ID" value="UYV99652.1"/>
    <property type="molecule type" value="Genomic_DNA"/>
</dbReference>
<feature type="domain" description="Glycosyltransferase subfamily 4-like N-terminal" evidence="3">
    <location>
        <begin position="14"/>
        <end position="114"/>
    </location>
</feature>
<proteinExistence type="predicted"/>
<evidence type="ECO:0000313" key="4">
    <source>
        <dbReference type="EMBL" id="UYV99652.1"/>
    </source>
</evidence>